<evidence type="ECO:0000313" key="8">
    <source>
        <dbReference type="EMBL" id="OAA91764.1"/>
    </source>
</evidence>
<comment type="similarity">
    <text evidence="1 5">Belongs to the D-isomer specific 2-hydroxyacid dehydrogenase family.</text>
</comment>
<keyword evidence="4" id="KW-0520">NAD</keyword>
<name>A0A166S7L8_9CLOT</name>
<dbReference type="Pfam" id="PF02826">
    <property type="entry name" value="2-Hacid_dh_C"/>
    <property type="match status" value="1"/>
</dbReference>
<dbReference type="EC" id="1.1.1.95" evidence="8"/>
<keyword evidence="2" id="KW-0028">Amino-acid biosynthesis</keyword>
<keyword evidence="3 5" id="KW-0560">Oxidoreductase</keyword>
<comment type="caution">
    <text evidence="8">The sequence shown here is derived from an EMBL/GenBank/DDBJ whole genome shotgun (WGS) entry which is preliminary data.</text>
</comment>
<dbReference type="RefSeq" id="WP_063554039.1">
    <property type="nucleotide sequence ID" value="NZ_LITT01000004.1"/>
</dbReference>
<evidence type="ECO:0000313" key="9">
    <source>
        <dbReference type="Proteomes" id="UP000077407"/>
    </source>
</evidence>
<reference evidence="8 9" key="1">
    <citation type="journal article" date="2015" name="Biotechnol. Bioeng.">
        <title>Genome sequence and phenotypic characterization of Caulobacter segnis.</title>
        <authorList>
            <person name="Patel S."/>
            <person name="Fletcher B."/>
            <person name="Scott D.C."/>
            <person name="Ely B."/>
        </authorList>
    </citation>
    <scope>NUCLEOTIDE SEQUENCE [LARGE SCALE GENOMIC DNA]</scope>
    <source>
        <strain evidence="8 9">ERI-2</strain>
    </source>
</reference>
<dbReference type="Proteomes" id="UP000077407">
    <property type="component" value="Unassembled WGS sequence"/>
</dbReference>
<dbReference type="InterPro" id="IPR006140">
    <property type="entry name" value="D-isomer_DH_NAD-bd"/>
</dbReference>
<dbReference type="OrthoDB" id="9805416at2"/>
<dbReference type="GO" id="GO:0008652">
    <property type="term" value="P:amino acid biosynthetic process"/>
    <property type="evidence" value="ECO:0007669"/>
    <property type="project" value="UniProtKB-KW"/>
</dbReference>
<dbReference type="GO" id="GO:0051287">
    <property type="term" value="F:NAD binding"/>
    <property type="evidence" value="ECO:0007669"/>
    <property type="project" value="InterPro"/>
</dbReference>
<dbReference type="InterPro" id="IPR036291">
    <property type="entry name" value="NAD(P)-bd_dom_sf"/>
</dbReference>
<dbReference type="AlphaFoldDB" id="A0A166S7L8"/>
<dbReference type="PATRIC" id="fig|1538.10.peg.902"/>
<feature type="domain" description="D-isomer specific 2-hydroxyacid dehydrogenase catalytic" evidence="6">
    <location>
        <begin position="5"/>
        <end position="313"/>
    </location>
</feature>
<evidence type="ECO:0000256" key="2">
    <source>
        <dbReference type="ARBA" id="ARBA00022605"/>
    </source>
</evidence>
<dbReference type="InterPro" id="IPR006139">
    <property type="entry name" value="D-isomer_2_OHA_DH_cat_dom"/>
</dbReference>
<protein>
    <submittedName>
        <fullName evidence="8">D-3-phosphoglycerate dehydrogenase</fullName>
        <ecNumber evidence="8">1.1.1.95</ecNumber>
    </submittedName>
</protein>
<evidence type="ECO:0000256" key="3">
    <source>
        <dbReference type="ARBA" id="ARBA00023002"/>
    </source>
</evidence>
<dbReference type="PROSITE" id="PS00670">
    <property type="entry name" value="D_2_HYDROXYACID_DH_2"/>
    <property type="match status" value="1"/>
</dbReference>
<evidence type="ECO:0000259" key="7">
    <source>
        <dbReference type="Pfam" id="PF02826"/>
    </source>
</evidence>
<dbReference type="PANTHER" id="PTHR42789:SF1">
    <property type="entry name" value="D-ISOMER SPECIFIC 2-HYDROXYACID DEHYDROGENASE FAMILY PROTEIN (AFU_ORTHOLOGUE AFUA_6G10090)"/>
    <property type="match status" value="1"/>
</dbReference>
<accession>A0A166S7L8</accession>
<evidence type="ECO:0000256" key="1">
    <source>
        <dbReference type="ARBA" id="ARBA00005854"/>
    </source>
</evidence>
<dbReference type="InterPro" id="IPR029752">
    <property type="entry name" value="D-isomer_DH_CS1"/>
</dbReference>
<dbReference type="SUPFAM" id="SSF51735">
    <property type="entry name" value="NAD(P)-binding Rossmann-fold domains"/>
    <property type="match status" value="1"/>
</dbReference>
<dbReference type="CDD" id="cd12173">
    <property type="entry name" value="PGDH_4"/>
    <property type="match status" value="1"/>
</dbReference>
<dbReference type="InterPro" id="IPR029753">
    <property type="entry name" value="D-isomer_DH_CS"/>
</dbReference>
<dbReference type="PROSITE" id="PS00065">
    <property type="entry name" value="D_2_HYDROXYACID_DH_1"/>
    <property type="match status" value="1"/>
</dbReference>
<evidence type="ECO:0000256" key="5">
    <source>
        <dbReference type="RuleBase" id="RU003719"/>
    </source>
</evidence>
<sequence>MSYRVLITENIYEEGKDYLRSRGYELKMASDVSEDVLAEEVKDCDAILVRMANITEKIMKSGTKLKVISKFGVGVDNIDVKAASSLGIRVTNSPESNKNSVAEYTMGLILALAKKLFIYDRELRDGNFEIRKSFGMDLEGKVLGIIGVGSIGKLVASKASKGFGMKVIGFKRNITSNQIDNIEVTEDLDYVLKNSDFISLHVPLTEKTKGMIGKRELSLMKSRAFLINTARGEVVDEDALLEALLKNKIAGAAIDVFKGEEPSKDNALFKLENVIVTPHTAAHTEEAGIRMSVHPAIGIDEVLSGREPSWPVN</sequence>
<dbReference type="InterPro" id="IPR050857">
    <property type="entry name" value="D-2-hydroxyacid_DH"/>
</dbReference>
<gene>
    <name evidence="8" type="primary">serA_1</name>
    <name evidence="8" type="ORF">WY13_00408</name>
</gene>
<dbReference type="GO" id="GO:0004617">
    <property type="term" value="F:phosphoglycerate dehydrogenase activity"/>
    <property type="evidence" value="ECO:0007669"/>
    <property type="project" value="UniProtKB-EC"/>
</dbReference>
<dbReference type="Gene3D" id="3.40.50.720">
    <property type="entry name" value="NAD(P)-binding Rossmann-like Domain"/>
    <property type="match status" value="2"/>
</dbReference>
<proteinExistence type="inferred from homology"/>
<evidence type="ECO:0000259" key="6">
    <source>
        <dbReference type="Pfam" id="PF00389"/>
    </source>
</evidence>
<dbReference type="SUPFAM" id="SSF52283">
    <property type="entry name" value="Formate/glycerate dehydrogenase catalytic domain-like"/>
    <property type="match status" value="1"/>
</dbReference>
<dbReference type="Pfam" id="PF00389">
    <property type="entry name" value="2-Hacid_dh"/>
    <property type="match status" value="1"/>
</dbReference>
<dbReference type="EMBL" id="LITT01000004">
    <property type="protein sequence ID" value="OAA91764.1"/>
    <property type="molecule type" value="Genomic_DNA"/>
</dbReference>
<dbReference type="FunFam" id="3.40.50.720:FF:000203">
    <property type="entry name" value="D-3-phosphoglycerate dehydrogenase (SerA)"/>
    <property type="match status" value="1"/>
</dbReference>
<feature type="domain" description="D-isomer specific 2-hydroxyacid dehydrogenase NAD-binding" evidence="7">
    <location>
        <begin position="106"/>
        <end position="281"/>
    </location>
</feature>
<evidence type="ECO:0000256" key="4">
    <source>
        <dbReference type="ARBA" id="ARBA00023027"/>
    </source>
</evidence>
<organism evidence="8 9">
    <name type="scientific">Clostridium ljungdahlii</name>
    <dbReference type="NCBI Taxonomy" id="1538"/>
    <lineage>
        <taxon>Bacteria</taxon>
        <taxon>Bacillati</taxon>
        <taxon>Bacillota</taxon>
        <taxon>Clostridia</taxon>
        <taxon>Eubacteriales</taxon>
        <taxon>Clostridiaceae</taxon>
        <taxon>Clostridium</taxon>
    </lineage>
</organism>
<dbReference type="PANTHER" id="PTHR42789">
    <property type="entry name" value="D-ISOMER SPECIFIC 2-HYDROXYACID DEHYDROGENASE FAMILY PROTEIN (AFU_ORTHOLOGUE AFUA_6G10090)"/>
    <property type="match status" value="1"/>
</dbReference>